<comment type="caution">
    <text evidence="9">The sequence shown here is derived from an EMBL/GenBank/DDBJ whole genome shotgun (WGS) entry which is preliminary data.</text>
</comment>
<organism evidence="9 10">
    <name type="scientific">Holdemania filiformis</name>
    <dbReference type="NCBI Taxonomy" id="61171"/>
    <lineage>
        <taxon>Bacteria</taxon>
        <taxon>Bacillati</taxon>
        <taxon>Bacillota</taxon>
        <taxon>Erysipelotrichia</taxon>
        <taxon>Erysipelotrichales</taxon>
        <taxon>Erysipelotrichaceae</taxon>
        <taxon>Holdemania</taxon>
    </lineage>
</organism>
<dbReference type="InterPro" id="IPR035906">
    <property type="entry name" value="MetI-like_sf"/>
</dbReference>
<evidence type="ECO:0000256" key="4">
    <source>
        <dbReference type="ARBA" id="ARBA00022692"/>
    </source>
</evidence>
<feature type="transmembrane region" description="Helical" evidence="7">
    <location>
        <begin position="12"/>
        <end position="30"/>
    </location>
</feature>
<sequence length="273" mass="31314">MKENKVKFLFHAALVIFALIMLIPFVWMFLTSIKTYEEAIRIPLQMFPKEIQWVNYEIVYNKFPFLTLYWNTIVVTVVTIAGQLFIVSLAAYAFARLNFPFKNILFIGMLGLMMVPGQIFLIPQFRLMVQMKLTNTLTALVLPSLFSVFGVFLLRQAFQTIPKDLDEAARMDGCSYFRIYWQIMLPLVTPNLVALGIMTMLSTWKNLMWPIIVNRSIEKMTLSAGLAMLIGEHTTYYEQVMAGAVISVLPMIIVFMIFQKQFVEGIAKTGVKG</sequence>
<accession>A0A412FSR0</accession>
<keyword evidence="10" id="KW-1185">Reference proteome</keyword>
<keyword evidence="3" id="KW-1003">Cell membrane</keyword>
<dbReference type="Pfam" id="PF00528">
    <property type="entry name" value="BPD_transp_1"/>
    <property type="match status" value="1"/>
</dbReference>
<evidence type="ECO:0000313" key="9">
    <source>
        <dbReference type="EMBL" id="RGR71215.1"/>
    </source>
</evidence>
<dbReference type="PROSITE" id="PS50928">
    <property type="entry name" value="ABC_TM1"/>
    <property type="match status" value="1"/>
</dbReference>
<gene>
    <name evidence="9" type="ORF">DWY25_13220</name>
</gene>
<feature type="transmembrane region" description="Helical" evidence="7">
    <location>
        <begin position="236"/>
        <end position="258"/>
    </location>
</feature>
<evidence type="ECO:0000313" key="10">
    <source>
        <dbReference type="Proteomes" id="UP000284178"/>
    </source>
</evidence>
<keyword evidence="6 7" id="KW-0472">Membrane</keyword>
<reference evidence="9 10" key="1">
    <citation type="submission" date="2018-08" db="EMBL/GenBank/DDBJ databases">
        <title>A genome reference for cultivated species of the human gut microbiota.</title>
        <authorList>
            <person name="Zou Y."/>
            <person name="Xue W."/>
            <person name="Luo G."/>
        </authorList>
    </citation>
    <scope>NUCLEOTIDE SEQUENCE [LARGE SCALE GENOMIC DNA]</scope>
    <source>
        <strain evidence="9 10">AF24-29</strain>
    </source>
</reference>
<keyword evidence="5 7" id="KW-1133">Transmembrane helix</keyword>
<dbReference type="InterPro" id="IPR000515">
    <property type="entry name" value="MetI-like"/>
</dbReference>
<comment type="subcellular location">
    <subcellularLocation>
        <location evidence="1 7">Cell membrane</location>
        <topology evidence="1 7">Multi-pass membrane protein</topology>
    </subcellularLocation>
</comment>
<feature type="transmembrane region" description="Helical" evidence="7">
    <location>
        <begin position="179"/>
        <end position="201"/>
    </location>
</feature>
<proteinExistence type="inferred from homology"/>
<evidence type="ECO:0000256" key="3">
    <source>
        <dbReference type="ARBA" id="ARBA00022475"/>
    </source>
</evidence>
<evidence type="ECO:0000259" key="8">
    <source>
        <dbReference type="PROSITE" id="PS50928"/>
    </source>
</evidence>
<dbReference type="GO" id="GO:0005886">
    <property type="term" value="C:plasma membrane"/>
    <property type="evidence" value="ECO:0007669"/>
    <property type="project" value="UniProtKB-SubCell"/>
</dbReference>
<evidence type="ECO:0000256" key="5">
    <source>
        <dbReference type="ARBA" id="ARBA00022989"/>
    </source>
</evidence>
<name>A0A412FSR0_9FIRM</name>
<comment type="similarity">
    <text evidence="7">Belongs to the binding-protein-dependent transport system permease family.</text>
</comment>
<evidence type="ECO:0000256" key="7">
    <source>
        <dbReference type="RuleBase" id="RU363032"/>
    </source>
</evidence>
<feature type="transmembrane region" description="Helical" evidence="7">
    <location>
        <begin position="137"/>
        <end position="158"/>
    </location>
</feature>
<dbReference type="SUPFAM" id="SSF161098">
    <property type="entry name" value="MetI-like"/>
    <property type="match status" value="1"/>
</dbReference>
<dbReference type="EMBL" id="QRUP01000018">
    <property type="protein sequence ID" value="RGR71215.1"/>
    <property type="molecule type" value="Genomic_DNA"/>
</dbReference>
<dbReference type="PANTHER" id="PTHR43744:SF12">
    <property type="entry name" value="ABC TRANSPORTER PERMEASE PROTEIN MG189-RELATED"/>
    <property type="match status" value="1"/>
</dbReference>
<dbReference type="RefSeq" id="WP_006061166.1">
    <property type="nucleotide sequence ID" value="NZ_CABJCV010000018.1"/>
</dbReference>
<dbReference type="AlphaFoldDB" id="A0A412FSR0"/>
<feature type="transmembrane region" description="Helical" evidence="7">
    <location>
        <begin position="104"/>
        <end position="125"/>
    </location>
</feature>
<keyword evidence="2 7" id="KW-0813">Transport</keyword>
<dbReference type="CDD" id="cd06261">
    <property type="entry name" value="TM_PBP2"/>
    <property type="match status" value="1"/>
</dbReference>
<feature type="domain" description="ABC transmembrane type-1" evidence="8">
    <location>
        <begin position="69"/>
        <end position="258"/>
    </location>
</feature>
<dbReference type="Gene3D" id="1.10.3720.10">
    <property type="entry name" value="MetI-like"/>
    <property type="match status" value="1"/>
</dbReference>
<dbReference type="GeneID" id="83016356"/>
<evidence type="ECO:0000256" key="1">
    <source>
        <dbReference type="ARBA" id="ARBA00004651"/>
    </source>
</evidence>
<dbReference type="PANTHER" id="PTHR43744">
    <property type="entry name" value="ABC TRANSPORTER PERMEASE PROTEIN MG189-RELATED-RELATED"/>
    <property type="match status" value="1"/>
</dbReference>
<evidence type="ECO:0000256" key="2">
    <source>
        <dbReference type="ARBA" id="ARBA00022448"/>
    </source>
</evidence>
<dbReference type="GO" id="GO:0055085">
    <property type="term" value="P:transmembrane transport"/>
    <property type="evidence" value="ECO:0007669"/>
    <property type="project" value="InterPro"/>
</dbReference>
<protein>
    <submittedName>
        <fullName evidence="9">Carbohydrate ABC transporter permease</fullName>
    </submittedName>
</protein>
<dbReference type="Proteomes" id="UP000284178">
    <property type="component" value="Unassembled WGS sequence"/>
</dbReference>
<feature type="transmembrane region" description="Helical" evidence="7">
    <location>
        <begin position="68"/>
        <end position="92"/>
    </location>
</feature>
<evidence type="ECO:0000256" key="6">
    <source>
        <dbReference type="ARBA" id="ARBA00023136"/>
    </source>
</evidence>
<keyword evidence="4 7" id="KW-0812">Transmembrane</keyword>